<dbReference type="GO" id="GO:0030322">
    <property type="term" value="P:stabilization of membrane potential"/>
    <property type="evidence" value="ECO:0007669"/>
    <property type="project" value="TreeGrafter"/>
</dbReference>
<evidence type="ECO:0000256" key="4">
    <source>
        <dbReference type="ARBA" id="ARBA00022989"/>
    </source>
</evidence>
<sequence length="437" mass="49055">MNQNQQHHHHQLKEINYPLHSNTNNNNVGHMITTASKTTTKTRQQQQQQSKSKSCKPRKPPPPSKCRICCRKFFAFLLSNVGLCVLVVAYSVGGAFMFRAIESPFEVQTVKQVNELRNKIILNLWNITYNTNILYHEKWNVQVTDTIKLFQRELLKSIKDGYEGQQSEGREQWSFSGAFLFSLTVISTIGYGNISPRTDRGKLMTILYAIIGIPLMLLYLTNIGDILAKSFRYVYGGLCSCKQSSTTLKQRNRLLLQRAVSAPTGIYSMTNHTSQLTPEIGVGVGFSYDPTTMTMMTTSAPPSTTTIKFKENNRVHVPITLCLLILASYVCGGGLLFSIWENWNYLDGSYFCFVTLSTIGFGDLVPGASVVESSGSQEKLVICSLYLLAGMALLAMCFNLMQEEVIHKVKQLGRHLGIVNDDYDDLDNIEFTIDQTA</sequence>
<evidence type="ECO:0000256" key="5">
    <source>
        <dbReference type="ARBA" id="ARBA00023065"/>
    </source>
</evidence>
<evidence type="ECO:0000256" key="2">
    <source>
        <dbReference type="ARBA" id="ARBA00022448"/>
    </source>
</evidence>
<evidence type="ECO:0000313" key="12">
    <source>
        <dbReference type="EMBL" id="KAH7637661.1"/>
    </source>
</evidence>
<comment type="caution">
    <text evidence="12">The sequence shown here is derived from an EMBL/GenBank/DDBJ whole genome shotgun (WGS) entry which is preliminary data.</text>
</comment>
<dbReference type="Proteomes" id="UP000828236">
    <property type="component" value="Unassembled WGS sequence"/>
</dbReference>
<feature type="domain" description="Potassium channel" evidence="11">
    <location>
        <begin position="167"/>
        <end position="228"/>
    </location>
</feature>
<evidence type="ECO:0000256" key="6">
    <source>
        <dbReference type="ARBA" id="ARBA00023136"/>
    </source>
</evidence>
<dbReference type="PANTHER" id="PTHR11003">
    <property type="entry name" value="POTASSIUM CHANNEL, SUBFAMILY K"/>
    <property type="match status" value="1"/>
</dbReference>
<comment type="similarity">
    <text evidence="8">Belongs to the two pore domain potassium channel (TC 1.A.1.8) family.</text>
</comment>
<dbReference type="GO" id="GO:0005886">
    <property type="term" value="C:plasma membrane"/>
    <property type="evidence" value="ECO:0007669"/>
    <property type="project" value="TreeGrafter"/>
</dbReference>
<proteinExistence type="inferred from homology"/>
<keyword evidence="2 8" id="KW-0813">Transport</keyword>
<reference evidence="12" key="1">
    <citation type="submission" date="2020-06" db="EMBL/GenBank/DDBJ databases">
        <authorList>
            <person name="Ji K."/>
            <person name="Li J."/>
        </authorList>
    </citation>
    <scope>NUCLEOTIDE SEQUENCE</scope>
    <source>
        <strain evidence="12">JKM2019</strain>
        <tissue evidence="12">Whole body</tissue>
    </source>
</reference>
<keyword evidence="5 8" id="KW-0406">Ion transport</keyword>
<name>A0A9D4NRD4_DERFA</name>
<keyword evidence="6 10" id="KW-0472">Membrane</keyword>
<feature type="region of interest" description="Disordered" evidence="9">
    <location>
        <begin position="37"/>
        <end position="63"/>
    </location>
</feature>
<reference evidence="12" key="2">
    <citation type="journal article" date="2021" name="World Allergy Organ. J.">
        <title>Chromosome-level assembly of Dermatophagoides farinae genome and transcriptome reveals two novel allergens Der f 37 and Der f 39.</title>
        <authorList>
            <person name="Chen J."/>
            <person name="Cai Z."/>
            <person name="Fan D."/>
            <person name="Hu J."/>
            <person name="Hou Y."/>
            <person name="He Y."/>
            <person name="Zhang Z."/>
            <person name="Zhao Z."/>
            <person name="Gao P."/>
            <person name="Hu W."/>
            <person name="Sun J."/>
            <person name="Li J."/>
            <person name="Ji K."/>
        </authorList>
    </citation>
    <scope>NUCLEOTIDE SEQUENCE</scope>
    <source>
        <strain evidence="12">JKM2019</strain>
    </source>
</reference>
<dbReference type="InterPro" id="IPR013099">
    <property type="entry name" value="K_chnl_dom"/>
</dbReference>
<evidence type="ECO:0000256" key="9">
    <source>
        <dbReference type="SAM" id="MobiDB-lite"/>
    </source>
</evidence>
<feature type="transmembrane region" description="Helical" evidence="10">
    <location>
        <begin position="379"/>
        <end position="401"/>
    </location>
</feature>
<dbReference type="InterPro" id="IPR003280">
    <property type="entry name" value="2pore_dom_K_chnl"/>
</dbReference>
<feature type="transmembrane region" description="Helical" evidence="10">
    <location>
        <begin position="173"/>
        <end position="194"/>
    </location>
</feature>
<feature type="compositionally biased region" description="Low complexity" evidence="9">
    <location>
        <begin position="37"/>
        <end position="52"/>
    </location>
</feature>
<evidence type="ECO:0000256" key="7">
    <source>
        <dbReference type="ARBA" id="ARBA00023303"/>
    </source>
</evidence>
<keyword evidence="3 8" id="KW-0812">Transmembrane</keyword>
<evidence type="ECO:0000256" key="3">
    <source>
        <dbReference type="ARBA" id="ARBA00022692"/>
    </source>
</evidence>
<feature type="transmembrane region" description="Helical" evidence="10">
    <location>
        <begin position="73"/>
        <end position="98"/>
    </location>
</feature>
<dbReference type="Pfam" id="PF07885">
    <property type="entry name" value="Ion_trans_2"/>
    <property type="match status" value="2"/>
</dbReference>
<protein>
    <submittedName>
        <fullName evidence="12">Twik family of potassium channels protein 7-like</fullName>
    </submittedName>
</protein>
<feature type="transmembrane region" description="Helical" evidence="10">
    <location>
        <begin position="206"/>
        <end position="228"/>
    </location>
</feature>
<feature type="transmembrane region" description="Helical" evidence="10">
    <location>
        <begin position="317"/>
        <end position="340"/>
    </location>
</feature>
<dbReference type="EMBL" id="SDOV01000008">
    <property type="protein sequence ID" value="KAH7637661.1"/>
    <property type="molecule type" value="Genomic_DNA"/>
</dbReference>
<dbReference type="AlphaFoldDB" id="A0A9D4NRD4"/>
<dbReference type="PANTHER" id="PTHR11003:SF352">
    <property type="entry name" value="BCDNA.GH04802-RELATED"/>
    <property type="match status" value="1"/>
</dbReference>
<evidence type="ECO:0000256" key="10">
    <source>
        <dbReference type="SAM" id="Phobius"/>
    </source>
</evidence>
<gene>
    <name evidence="12" type="ORF">HUG17_8765</name>
</gene>
<accession>A0A9D4NRD4</accession>
<dbReference type="GO" id="GO:0022841">
    <property type="term" value="F:potassium ion leak channel activity"/>
    <property type="evidence" value="ECO:0007669"/>
    <property type="project" value="TreeGrafter"/>
</dbReference>
<evidence type="ECO:0000259" key="11">
    <source>
        <dbReference type="Pfam" id="PF07885"/>
    </source>
</evidence>
<evidence type="ECO:0000256" key="1">
    <source>
        <dbReference type="ARBA" id="ARBA00004141"/>
    </source>
</evidence>
<comment type="subcellular location">
    <subcellularLocation>
        <location evidence="1">Membrane</location>
        <topology evidence="1">Multi-pass membrane protein</topology>
    </subcellularLocation>
</comment>
<feature type="domain" description="Potassium channel" evidence="11">
    <location>
        <begin position="325"/>
        <end position="404"/>
    </location>
</feature>
<evidence type="ECO:0000256" key="8">
    <source>
        <dbReference type="RuleBase" id="RU003857"/>
    </source>
</evidence>
<keyword evidence="4 10" id="KW-1133">Transmembrane helix</keyword>
<dbReference type="SUPFAM" id="SSF81324">
    <property type="entry name" value="Voltage-gated potassium channels"/>
    <property type="match status" value="2"/>
</dbReference>
<dbReference type="Gene3D" id="1.10.287.70">
    <property type="match status" value="1"/>
</dbReference>
<organism evidence="12">
    <name type="scientific">Dermatophagoides farinae</name>
    <name type="common">American house dust mite</name>
    <dbReference type="NCBI Taxonomy" id="6954"/>
    <lineage>
        <taxon>Eukaryota</taxon>
        <taxon>Metazoa</taxon>
        <taxon>Ecdysozoa</taxon>
        <taxon>Arthropoda</taxon>
        <taxon>Chelicerata</taxon>
        <taxon>Arachnida</taxon>
        <taxon>Acari</taxon>
        <taxon>Acariformes</taxon>
        <taxon>Sarcoptiformes</taxon>
        <taxon>Astigmata</taxon>
        <taxon>Psoroptidia</taxon>
        <taxon>Analgoidea</taxon>
        <taxon>Pyroglyphidae</taxon>
        <taxon>Dermatophagoidinae</taxon>
        <taxon>Dermatophagoides</taxon>
    </lineage>
</organism>
<dbReference type="OrthoDB" id="297496at2759"/>
<dbReference type="GO" id="GO:0015271">
    <property type="term" value="F:outward rectifier potassium channel activity"/>
    <property type="evidence" value="ECO:0007669"/>
    <property type="project" value="TreeGrafter"/>
</dbReference>
<keyword evidence="7 8" id="KW-0407">Ion channel</keyword>
<dbReference type="PRINTS" id="PR01333">
    <property type="entry name" value="2POREKCHANEL"/>
</dbReference>